<evidence type="ECO:0000256" key="1">
    <source>
        <dbReference type="SAM" id="Phobius"/>
    </source>
</evidence>
<keyword evidence="1" id="KW-0472">Membrane</keyword>
<gene>
    <name evidence="2" type="ORF">COS76_03425</name>
</gene>
<organism evidence="2 3">
    <name type="scientific">Candidatus Portnoybacteria bacterium CG06_land_8_20_14_3_00_39_12</name>
    <dbReference type="NCBI Taxonomy" id="1974809"/>
    <lineage>
        <taxon>Bacteria</taxon>
        <taxon>Candidatus Portnoyibacteriota</taxon>
    </lineage>
</organism>
<keyword evidence="1" id="KW-0812">Transmembrane</keyword>
<evidence type="ECO:0000313" key="2">
    <source>
        <dbReference type="EMBL" id="PIU74939.1"/>
    </source>
</evidence>
<reference evidence="3" key="1">
    <citation type="submission" date="2017-09" db="EMBL/GenBank/DDBJ databases">
        <title>Depth-based differentiation of microbial function through sediment-hosted aquifers and enrichment of novel symbionts in the deep terrestrial subsurface.</title>
        <authorList>
            <person name="Probst A.J."/>
            <person name="Ladd B."/>
            <person name="Jarett J.K."/>
            <person name="Geller-Mcgrath D.E."/>
            <person name="Sieber C.M.K."/>
            <person name="Emerson J.B."/>
            <person name="Anantharaman K."/>
            <person name="Thomas B.C."/>
            <person name="Malmstrom R."/>
            <person name="Stieglmeier M."/>
            <person name="Klingl A."/>
            <person name="Woyke T."/>
            <person name="Ryan C.M."/>
            <person name="Banfield J.F."/>
        </authorList>
    </citation>
    <scope>NUCLEOTIDE SEQUENCE [LARGE SCALE GENOMIC DNA]</scope>
</reference>
<comment type="caution">
    <text evidence="2">The sequence shown here is derived from an EMBL/GenBank/DDBJ whole genome shotgun (WGS) entry which is preliminary data.</text>
</comment>
<sequence length="154" mass="17826">MTIHKEFIDQIIKQYSATLGDLISDRGLDITKSMKSVDELPDQLDKIFYTLEFLKKEGLIEIKETRSNTTPTIFQIPIGSDIEKIPAVIFYHEKLKQSYDWDIEIKPGLIHFKQQGYQTDGQIKEDKQFWLAIGIAVLASFLSALFTTYFPKIF</sequence>
<feature type="transmembrane region" description="Helical" evidence="1">
    <location>
        <begin position="129"/>
        <end position="150"/>
    </location>
</feature>
<dbReference type="EMBL" id="PEVY01000071">
    <property type="protein sequence ID" value="PIU74939.1"/>
    <property type="molecule type" value="Genomic_DNA"/>
</dbReference>
<proteinExistence type="predicted"/>
<dbReference type="Proteomes" id="UP000228775">
    <property type="component" value="Unassembled WGS sequence"/>
</dbReference>
<protein>
    <submittedName>
        <fullName evidence="2">Uncharacterized protein</fullName>
    </submittedName>
</protein>
<keyword evidence="1" id="KW-1133">Transmembrane helix</keyword>
<name>A0A2M7AWJ3_9BACT</name>
<accession>A0A2M7AWJ3</accession>
<evidence type="ECO:0000313" key="3">
    <source>
        <dbReference type="Proteomes" id="UP000228775"/>
    </source>
</evidence>
<dbReference type="AlphaFoldDB" id="A0A2M7AWJ3"/>